<proteinExistence type="predicted"/>
<evidence type="ECO:0000313" key="2">
    <source>
        <dbReference type="Proteomes" id="UP000254821"/>
    </source>
</evidence>
<organism evidence="1 2">
    <name type="scientific">Hafnia alvei</name>
    <dbReference type="NCBI Taxonomy" id="569"/>
    <lineage>
        <taxon>Bacteria</taxon>
        <taxon>Pseudomonadati</taxon>
        <taxon>Pseudomonadota</taxon>
        <taxon>Gammaproteobacteria</taxon>
        <taxon>Enterobacterales</taxon>
        <taxon>Hafniaceae</taxon>
        <taxon>Hafnia</taxon>
    </lineage>
</organism>
<dbReference type="GO" id="GO:0004222">
    <property type="term" value="F:metalloendopeptidase activity"/>
    <property type="evidence" value="ECO:0007669"/>
    <property type="project" value="UniProtKB-EC"/>
</dbReference>
<protein>
    <submittedName>
        <fullName evidence="1">Oligopeptidase A</fullName>
        <ecNumber evidence="1">3.4.24.70</ecNumber>
    </submittedName>
</protein>
<dbReference type="AlphaFoldDB" id="A0A377PDY0"/>
<name>A0A377PDY0_HAFAL</name>
<dbReference type="Proteomes" id="UP000254821">
    <property type="component" value="Unassembled WGS sequence"/>
</dbReference>
<keyword evidence="1" id="KW-0378">Hydrolase</keyword>
<dbReference type="EMBL" id="UGHP01000001">
    <property type="protein sequence ID" value="STQ78221.1"/>
    <property type="molecule type" value="Genomic_DNA"/>
</dbReference>
<reference evidence="1 2" key="1">
    <citation type="submission" date="2018-06" db="EMBL/GenBank/DDBJ databases">
        <authorList>
            <consortium name="Pathogen Informatics"/>
            <person name="Doyle S."/>
        </authorList>
    </citation>
    <scope>NUCLEOTIDE SEQUENCE [LARGE SCALE GENOMIC DNA]</scope>
    <source>
        <strain evidence="1 2">NCTC8105</strain>
    </source>
</reference>
<gene>
    <name evidence="1" type="primary">prlC_4</name>
    <name evidence="1" type="ORF">NCTC8105_00225</name>
</gene>
<sequence>MSPLPQEMLDKMLAAKNYQAALFILRQLEFWDV</sequence>
<accession>A0A377PDY0</accession>
<dbReference type="EC" id="3.4.24.70" evidence="1"/>
<evidence type="ECO:0000313" key="1">
    <source>
        <dbReference type="EMBL" id="STQ78221.1"/>
    </source>
</evidence>